<evidence type="ECO:0000256" key="1">
    <source>
        <dbReference type="SAM" id="Phobius"/>
    </source>
</evidence>
<dbReference type="Pfam" id="PF15879">
    <property type="entry name" value="MWFE"/>
    <property type="match status" value="1"/>
</dbReference>
<keyword evidence="3" id="KW-1185">Reference proteome</keyword>
<organism evidence="2 3">
    <name type="scientific">Eptatretus burgeri</name>
    <name type="common">Inshore hagfish</name>
    <dbReference type="NCBI Taxonomy" id="7764"/>
    <lineage>
        <taxon>Eukaryota</taxon>
        <taxon>Metazoa</taxon>
        <taxon>Chordata</taxon>
        <taxon>Craniata</taxon>
        <taxon>Vertebrata</taxon>
        <taxon>Cyclostomata</taxon>
        <taxon>Myxini</taxon>
        <taxon>Myxiniformes</taxon>
        <taxon>Myxinidae</taxon>
        <taxon>Eptatretinae</taxon>
        <taxon>Eptatretus</taxon>
    </lineage>
</organism>
<name>A0A8C4X085_EPTBU</name>
<dbReference type="InterPro" id="IPR017384">
    <property type="entry name" value="NADH_Ub_cplx-1_asu_su-1"/>
</dbReference>
<keyword evidence="1" id="KW-1133">Transmembrane helix</keyword>
<dbReference type="GeneTree" id="ENSGT00960000190822"/>
<feature type="transmembrane region" description="Helical" evidence="1">
    <location>
        <begin position="6"/>
        <end position="26"/>
    </location>
</feature>
<reference evidence="2" key="1">
    <citation type="submission" date="2025-08" db="UniProtKB">
        <authorList>
            <consortium name="Ensembl"/>
        </authorList>
    </citation>
    <scope>IDENTIFICATION</scope>
</reference>
<evidence type="ECO:0000313" key="3">
    <source>
        <dbReference type="Proteomes" id="UP000694388"/>
    </source>
</evidence>
<proteinExistence type="predicted"/>
<dbReference type="OMA" id="WALMERD"/>
<sequence length="96" mass="10646">MWWEILPGAAVMFTALWLPGICRPFLQRWGNSGKERRTIASPLEFSLNMRDVRLSDNGHYSDSKVGFAASSPSSIHTSICIVPPVQHSVDRIPPPG</sequence>
<keyword evidence="1" id="KW-0812">Transmembrane</keyword>
<dbReference type="Proteomes" id="UP000694388">
    <property type="component" value="Unplaced"/>
</dbReference>
<dbReference type="Ensembl" id="ENSEBUT00000024449.1">
    <property type="protein sequence ID" value="ENSEBUP00000023873.1"/>
    <property type="gene ID" value="ENSEBUG00000014713.1"/>
</dbReference>
<reference evidence="2" key="2">
    <citation type="submission" date="2025-09" db="UniProtKB">
        <authorList>
            <consortium name="Ensembl"/>
        </authorList>
    </citation>
    <scope>IDENTIFICATION</scope>
</reference>
<protein>
    <submittedName>
        <fullName evidence="2">Uncharacterized protein</fullName>
    </submittedName>
</protein>
<keyword evidence="1" id="KW-0472">Membrane</keyword>
<accession>A0A8C4X085</accession>
<evidence type="ECO:0000313" key="2">
    <source>
        <dbReference type="Ensembl" id="ENSEBUP00000023873.1"/>
    </source>
</evidence>
<dbReference type="AlphaFoldDB" id="A0A8C4X085"/>